<proteinExistence type="predicted"/>
<name>A0A2X2ITU6_SPHMU</name>
<dbReference type="AlphaFoldDB" id="A0A2X2ITU6"/>
<evidence type="ECO:0000313" key="1">
    <source>
        <dbReference type="EMBL" id="SPZ83541.1"/>
    </source>
</evidence>
<reference evidence="1 2" key="1">
    <citation type="submission" date="2018-06" db="EMBL/GenBank/DDBJ databases">
        <authorList>
            <consortium name="Pathogen Informatics"/>
            <person name="Doyle S."/>
        </authorList>
    </citation>
    <scope>NUCLEOTIDE SEQUENCE [LARGE SCALE GENOMIC DNA]</scope>
    <source>
        <strain evidence="1 2">NCTC11343</strain>
    </source>
</reference>
<organism evidence="1 2">
    <name type="scientific">Sphingobacterium multivorum</name>
    <dbReference type="NCBI Taxonomy" id="28454"/>
    <lineage>
        <taxon>Bacteria</taxon>
        <taxon>Pseudomonadati</taxon>
        <taxon>Bacteroidota</taxon>
        <taxon>Sphingobacteriia</taxon>
        <taxon>Sphingobacteriales</taxon>
        <taxon>Sphingobacteriaceae</taxon>
        <taxon>Sphingobacterium</taxon>
    </lineage>
</organism>
<dbReference type="EMBL" id="UAUU01000002">
    <property type="protein sequence ID" value="SPZ83541.1"/>
    <property type="molecule type" value="Genomic_DNA"/>
</dbReference>
<evidence type="ECO:0000313" key="2">
    <source>
        <dbReference type="Proteomes" id="UP000251241"/>
    </source>
</evidence>
<dbReference type="Proteomes" id="UP000251241">
    <property type="component" value="Unassembled WGS sequence"/>
</dbReference>
<evidence type="ECO:0008006" key="3">
    <source>
        <dbReference type="Google" id="ProtNLM"/>
    </source>
</evidence>
<protein>
    <recommendedName>
        <fullName evidence="3">DUF5007 domain-containing protein</fullName>
    </recommendedName>
</protein>
<gene>
    <name evidence="1" type="ORF">NCTC11343_00060</name>
</gene>
<sequence length="343" mass="38419">MDSAAVLNQPDGFVTHEKIKQMKKRSFIIGLAGLSLGLLDSCKSDQIGYLSENIRYNVENLQVNQGAVVYTDAIVANGSTTPLTVNLLAVRNKETGELSTEFSKEHEISTYLAEITWRDTTLDLLNAKIGKAKYPPMMLNATGGRVGFTQATQFVTPGQYTIDVEVSNVAGQKKFKNILDFNVIGAKKEDILFKSCTSSDYGAESNFLPYTDYEIVVEHKAEGENKIVYQWEDKNGKPFNPKKGEVIKRGDRPTFKNWSPYYPEEVTDTGLVYRYPDVSGLVYPIMNGTYVGTEFWSGDPISYYRIVGTATTLGRNLNPVSTIKFYRSGTYTVRFRFLTITHS</sequence>
<accession>A0A2X2ITU6</accession>